<comment type="caution">
    <text evidence="4">The sequence shown here is derived from an EMBL/GenBank/DDBJ whole genome shotgun (WGS) entry which is preliminary data.</text>
</comment>
<evidence type="ECO:0000313" key="5">
    <source>
        <dbReference type="Proteomes" id="UP000283633"/>
    </source>
</evidence>
<dbReference type="AlphaFoldDB" id="A0A426D935"/>
<accession>A0A426D935</accession>
<keyword evidence="2" id="KW-0732">Signal</keyword>
<dbReference type="InterPro" id="IPR014044">
    <property type="entry name" value="CAP_dom"/>
</dbReference>
<reference evidence="4 5" key="1">
    <citation type="submission" date="2018-08" db="EMBL/GenBank/DDBJ databases">
        <title>Genome Lactobacillus garii FI11369.</title>
        <authorList>
            <person name="Diaz M."/>
            <person name="Narbad A."/>
        </authorList>
    </citation>
    <scope>NUCLEOTIDE SEQUENCE [LARGE SCALE GENOMIC DNA]</scope>
    <source>
        <strain evidence="4 5">FI11369</strain>
    </source>
</reference>
<evidence type="ECO:0000259" key="3">
    <source>
        <dbReference type="Pfam" id="PF00188"/>
    </source>
</evidence>
<protein>
    <recommendedName>
        <fullName evidence="3">SCP domain-containing protein</fullName>
    </recommendedName>
</protein>
<proteinExistence type="predicted"/>
<keyword evidence="5" id="KW-1185">Reference proteome</keyword>
<dbReference type="EMBL" id="QWZQ01000009">
    <property type="protein sequence ID" value="RRK11087.1"/>
    <property type="molecule type" value="Genomic_DNA"/>
</dbReference>
<evidence type="ECO:0000313" key="4">
    <source>
        <dbReference type="EMBL" id="RRK11087.1"/>
    </source>
</evidence>
<feature type="region of interest" description="Disordered" evidence="1">
    <location>
        <begin position="214"/>
        <end position="235"/>
    </location>
</feature>
<sequence length="370" mass="40697">MLEKSSVLKFGTTALAAVVMVGGSIAAQPISAQAATYYHRTKTAKVSKAAYYSTSSAKTYKFVGTTKKFKFKSNHNLANYKKTTWTRSSKTYVTKHGKKYLYYYVTNSKNGAKGWVWHKYLKAGRNYQMTAAKKMTATNYVQAKSGKVYQLNTDLNNAVFSKGVKLSKTATYEATQQRSFYKKGKTYKYYYVTGTNGTEGWVWSNYLKAGTYTAPTDKPATTEPTEPNTDTTKPYDGTVVVKAVTQTINETRKANGEAELTNDATLQHMAETRALQLKADSKVTVNDLAKSIGIGDYFTGEVTTNGGFVASDDANASLLTDNLRRSSADWATLTDKTNTKVGITAYKQAGNLYLVIELGKDQVVTPAVTK</sequence>
<dbReference type="OrthoDB" id="2291410at2"/>
<gene>
    <name evidence="4" type="ORF">D1831_03850</name>
</gene>
<dbReference type="Gene3D" id="3.40.33.10">
    <property type="entry name" value="CAP"/>
    <property type="match status" value="1"/>
</dbReference>
<evidence type="ECO:0000256" key="2">
    <source>
        <dbReference type="SAM" id="SignalP"/>
    </source>
</evidence>
<dbReference type="RefSeq" id="WP_125071611.1">
    <property type="nucleotide sequence ID" value="NZ_QWZQ01000009.1"/>
</dbReference>
<name>A0A426D935_9LACO</name>
<dbReference type="InterPro" id="IPR035940">
    <property type="entry name" value="CAP_sf"/>
</dbReference>
<dbReference type="Pfam" id="PF00188">
    <property type="entry name" value="CAP"/>
    <property type="match status" value="1"/>
</dbReference>
<feature type="compositionally biased region" description="Low complexity" evidence="1">
    <location>
        <begin position="218"/>
        <end position="234"/>
    </location>
</feature>
<feature type="domain" description="SCP" evidence="3">
    <location>
        <begin position="247"/>
        <end position="355"/>
    </location>
</feature>
<organism evidence="4 5">
    <name type="scientific">Lactiplantibacillus garii</name>
    <dbReference type="NCBI Taxonomy" id="2306423"/>
    <lineage>
        <taxon>Bacteria</taxon>
        <taxon>Bacillati</taxon>
        <taxon>Bacillota</taxon>
        <taxon>Bacilli</taxon>
        <taxon>Lactobacillales</taxon>
        <taxon>Lactobacillaceae</taxon>
        <taxon>Lactiplantibacillus</taxon>
    </lineage>
</organism>
<evidence type="ECO:0000256" key="1">
    <source>
        <dbReference type="SAM" id="MobiDB-lite"/>
    </source>
</evidence>
<feature type="chain" id="PRO_5019496188" description="SCP domain-containing protein" evidence="2">
    <location>
        <begin position="35"/>
        <end position="370"/>
    </location>
</feature>
<feature type="signal peptide" evidence="2">
    <location>
        <begin position="1"/>
        <end position="34"/>
    </location>
</feature>
<dbReference type="Proteomes" id="UP000283633">
    <property type="component" value="Unassembled WGS sequence"/>
</dbReference>